<comment type="caution">
    <text evidence="1">The sequence shown here is derived from an EMBL/GenBank/DDBJ whole genome shotgun (WGS) entry which is preliminary data.</text>
</comment>
<gene>
    <name evidence="1" type="ORF">Mco01_31640</name>
</gene>
<protein>
    <recommendedName>
        <fullName evidence="3">Transcriptional regulator</fullName>
    </recommendedName>
</protein>
<evidence type="ECO:0000313" key="2">
    <source>
        <dbReference type="Proteomes" id="UP000603904"/>
    </source>
</evidence>
<evidence type="ECO:0000313" key="1">
    <source>
        <dbReference type="EMBL" id="GIH40164.1"/>
    </source>
</evidence>
<accession>A0ABQ4FZC3</accession>
<proteinExistence type="predicted"/>
<reference evidence="1 2" key="1">
    <citation type="submission" date="2021-01" db="EMBL/GenBank/DDBJ databases">
        <title>Whole genome shotgun sequence of Microbispora corallina NBRC 16416.</title>
        <authorList>
            <person name="Komaki H."/>
            <person name="Tamura T."/>
        </authorList>
    </citation>
    <scope>NUCLEOTIDE SEQUENCE [LARGE SCALE GENOMIC DNA]</scope>
    <source>
        <strain evidence="1 2">NBRC 16416</strain>
    </source>
</reference>
<evidence type="ECO:0008006" key="3">
    <source>
        <dbReference type="Google" id="ProtNLM"/>
    </source>
</evidence>
<name>A0ABQ4FZC3_9ACTN</name>
<dbReference type="EMBL" id="BOOC01000013">
    <property type="protein sequence ID" value="GIH40164.1"/>
    <property type="molecule type" value="Genomic_DNA"/>
</dbReference>
<organism evidence="1 2">
    <name type="scientific">Microbispora corallina</name>
    <dbReference type="NCBI Taxonomy" id="83302"/>
    <lineage>
        <taxon>Bacteria</taxon>
        <taxon>Bacillati</taxon>
        <taxon>Actinomycetota</taxon>
        <taxon>Actinomycetes</taxon>
        <taxon>Streptosporangiales</taxon>
        <taxon>Streptosporangiaceae</taxon>
        <taxon>Microbispora</taxon>
    </lineage>
</organism>
<keyword evidence="2" id="KW-1185">Reference proteome</keyword>
<dbReference type="RefSeq" id="WP_204057633.1">
    <property type="nucleotide sequence ID" value="NZ_BAAAGP010000008.1"/>
</dbReference>
<dbReference type="Proteomes" id="UP000603904">
    <property type="component" value="Unassembled WGS sequence"/>
</dbReference>
<sequence length="113" mass="12999">MNRRDSMPSRWSTGASALPEQLNDLAGPAAGMVRLPPDLAWSGRTLFDLGDPGQLYLCYMTVLTAAIKREHYTRWLNADLLMTEWEHLRLPRPLRRLWHERFPELATAYAHPA</sequence>